<evidence type="ECO:0000259" key="1">
    <source>
        <dbReference type="PROSITE" id="PS50835"/>
    </source>
</evidence>
<dbReference type="AlphaFoldDB" id="E9H3P4"/>
<dbReference type="Proteomes" id="UP000000305">
    <property type="component" value="Unassembled WGS sequence"/>
</dbReference>
<evidence type="ECO:0000313" key="3">
    <source>
        <dbReference type="Proteomes" id="UP000000305"/>
    </source>
</evidence>
<dbReference type="InterPro" id="IPR042495">
    <property type="entry name" value="PDGFRL"/>
</dbReference>
<gene>
    <name evidence="2" type="ORF">DAPPUDRAFT_325092</name>
</gene>
<dbReference type="PANTHER" id="PTHR15360">
    <property type="entry name" value="PLATELET-DERIVED GROWTH FACTOR RECEPTOR LIKE"/>
    <property type="match status" value="1"/>
</dbReference>
<dbReference type="SUPFAM" id="SSF48726">
    <property type="entry name" value="Immunoglobulin"/>
    <property type="match status" value="1"/>
</dbReference>
<dbReference type="PANTHER" id="PTHR15360:SF4">
    <property type="entry name" value="PROTEIN KINASE DOMAIN-CONTAINING PROTEIN"/>
    <property type="match status" value="1"/>
</dbReference>
<keyword evidence="3" id="KW-1185">Reference proteome</keyword>
<sequence length="199" mass="22890">MGQYQCEATRSNSSKKSVPTKFKMEIHGLQVQSNFDPFTPIVEGDQITLTCRSKNKDVMDLVWRWLPTVPLPYQTIPFMEINTTRLPADEKGYLLPFENETRDQDYPPPLGTFQVHRLKWTNFPVEANGIYQCYDANNLNIPISNITVNVAGSKAPVIIDSEDEEIDVYPGNEFSLECNSAFPKPKIQWFMRIVRQILK</sequence>
<dbReference type="InterPro" id="IPR036179">
    <property type="entry name" value="Ig-like_dom_sf"/>
</dbReference>
<organism evidence="2 3">
    <name type="scientific">Daphnia pulex</name>
    <name type="common">Water flea</name>
    <dbReference type="NCBI Taxonomy" id="6669"/>
    <lineage>
        <taxon>Eukaryota</taxon>
        <taxon>Metazoa</taxon>
        <taxon>Ecdysozoa</taxon>
        <taxon>Arthropoda</taxon>
        <taxon>Crustacea</taxon>
        <taxon>Branchiopoda</taxon>
        <taxon>Diplostraca</taxon>
        <taxon>Cladocera</taxon>
        <taxon>Anomopoda</taxon>
        <taxon>Daphniidae</taxon>
        <taxon>Daphnia</taxon>
    </lineage>
</organism>
<reference evidence="2 3" key="1">
    <citation type="journal article" date="2011" name="Science">
        <title>The ecoresponsive genome of Daphnia pulex.</title>
        <authorList>
            <person name="Colbourne J.K."/>
            <person name="Pfrender M.E."/>
            <person name="Gilbert D."/>
            <person name="Thomas W.K."/>
            <person name="Tucker A."/>
            <person name="Oakley T.H."/>
            <person name="Tokishita S."/>
            <person name="Aerts A."/>
            <person name="Arnold G.J."/>
            <person name="Basu M.K."/>
            <person name="Bauer D.J."/>
            <person name="Caceres C.E."/>
            <person name="Carmel L."/>
            <person name="Casola C."/>
            <person name="Choi J.H."/>
            <person name="Detter J.C."/>
            <person name="Dong Q."/>
            <person name="Dusheyko S."/>
            <person name="Eads B.D."/>
            <person name="Frohlich T."/>
            <person name="Geiler-Samerotte K.A."/>
            <person name="Gerlach D."/>
            <person name="Hatcher P."/>
            <person name="Jogdeo S."/>
            <person name="Krijgsveld J."/>
            <person name="Kriventseva E.V."/>
            <person name="Kultz D."/>
            <person name="Laforsch C."/>
            <person name="Lindquist E."/>
            <person name="Lopez J."/>
            <person name="Manak J.R."/>
            <person name="Muller J."/>
            <person name="Pangilinan J."/>
            <person name="Patwardhan R.P."/>
            <person name="Pitluck S."/>
            <person name="Pritham E.J."/>
            <person name="Rechtsteiner A."/>
            <person name="Rho M."/>
            <person name="Rogozin I.B."/>
            <person name="Sakarya O."/>
            <person name="Salamov A."/>
            <person name="Schaack S."/>
            <person name="Shapiro H."/>
            <person name="Shiga Y."/>
            <person name="Skalitzky C."/>
            <person name="Smith Z."/>
            <person name="Souvorov A."/>
            <person name="Sung W."/>
            <person name="Tang Z."/>
            <person name="Tsuchiya D."/>
            <person name="Tu H."/>
            <person name="Vos H."/>
            <person name="Wang M."/>
            <person name="Wolf Y.I."/>
            <person name="Yamagata H."/>
            <person name="Yamada T."/>
            <person name="Ye Y."/>
            <person name="Shaw J.R."/>
            <person name="Andrews J."/>
            <person name="Crease T.J."/>
            <person name="Tang H."/>
            <person name="Lucas S.M."/>
            <person name="Robertson H.M."/>
            <person name="Bork P."/>
            <person name="Koonin E.V."/>
            <person name="Zdobnov E.M."/>
            <person name="Grigoriev I.V."/>
            <person name="Lynch M."/>
            <person name="Boore J.L."/>
        </authorList>
    </citation>
    <scope>NUCLEOTIDE SEQUENCE [LARGE SCALE GENOMIC DNA]</scope>
</reference>
<dbReference type="KEGG" id="dpx:DAPPUDRAFT_325092"/>
<protein>
    <recommendedName>
        <fullName evidence="1">Ig-like domain-containing protein</fullName>
    </recommendedName>
</protein>
<evidence type="ECO:0000313" key="2">
    <source>
        <dbReference type="EMBL" id="EFX73545.1"/>
    </source>
</evidence>
<dbReference type="InterPro" id="IPR007110">
    <property type="entry name" value="Ig-like_dom"/>
</dbReference>
<dbReference type="PROSITE" id="PS50835">
    <property type="entry name" value="IG_LIKE"/>
    <property type="match status" value="2"/>
</dbReference>
<dbReference type="EMBL" id="GL732589">
    <property type="protein sequence ID" value="EFX73545.1"/>
    <property type="molecule type" value="Genomic_DNA"/>
</dbReference>
<proteinExistence type="predicted"/>
<dbReference type="OrthoDB" id="10039395at2759"/>
<feature type="domain" description="Ig-like" evidence="1">
    <location>
        <begin position="19"/>
        <end position="149"/>
    </location>
</feature>
<feature type="domain" description="Ig-like" evidence="1">
    <location>
        <begin position="156"/>
        <end position="199"/>
    </location>
</feature>
<dbReference type="InParanoid" id="E9H3P4"/>
<accession>E9H3P4</accession>
<dbReference type="HOGENOM" id="CLU_1373488_0_0_1"/>
<name>E9H3P4_DAPPU</name>